<dbReference type="RefSeq" id="WP_006598747.1">
    <property type="nucleotide sequence ID" value="NZ_GL622359.1"/>
</dbReference>
<dbReference type="AlphaFoldDB" id="E6MH40"/>
<dbReference type="STRING" id="887929.HMP0721_1325"/>
<dbReference type="CDD" id="cd10912">
    <property type="entry name" value="PIN_YacP-like"/>
    <property type="match status" value="1"/>
</dbReference>
<dbReference type="Proteomes" id="UP000004754">
    <property type="component" value="Unassembled WGS sequence"/>
</dbReference>
<evidence type="ECO:0000313" key="1">
    <source>
        <dbReference type="EMBL" id="EFV01930.1"/>
    </source>
</evidence>
<evidence type="ECO:0008006" key="3">
    <source>
        <dbReference type="Google" id="ProtNLM"/>
    </source>
</evidence>
<gene>
    <name evidence="1" type="ORF">HMP0721_1325</name>
</gene>
<reference evidence="1 2" key="1">
    <citation type="submission" date="2010-12" db="EMBL/GenBank/DDBJ databases">
        <authorList>
            <person name="Muzny D."/>
            <person name="Qin X."/>
            <person name="Deng J."/>
            <person name="Jiang H."/>
            <person name="Liu Y."/>
            <person name="Qu J."/>
            <person name="Song X.-Z."/>
            <person name="Zhang L."/>
            <person name="Thornton R."/>
            <person name="Coyle M."/>
            <person name="Francisco L."/>
            <person name="Jackson L."/>
            <person name="Javaid M."/>
            <person name="Korchina V."/>
            <person name="Kovar C."/>
            <person name="Mata R."/>
            <person name="Mathew T."/>
            <person name="Ngo R."/>
            <person name="Nguyen L."/>
            <person name="Nguyen N."/>
            <person name="Okwuonu G."/>
            <person name="Ongeri F."/>
            <person name="Pham C."/>
            <person name="Simmons D."/>
            <person name="Wilczek-Boney K."/>
            <person name="Hale W."/>
            <person name="Jakkamsetti A."/>
            <person name="Pham P."/>
            <person name="Ruth R."/>
            <person name="San Lucas F."/>
            <person name="Warren J."/>
            <person name="Zhang J."/>
            <person name="Zhao Z."/>
            <person name="Zhou C."/>
            <person name="Zhu D."/>
            <person name="Lee S."/>
            <person name="Bess C."/>
            <person name="Blankenburg K."/>
            <person name="Forbes L."/>
            <person name="Fu Q."/>
            <person name="Gubbala S."/>
            <person name="Hirani K."/>
            <person name="Jayaseelan J.C."/>
            <person name="Lara F."/>
            <person name="Munidasa M."/>
            <person name="Palculict T."/>
            <person name="Patil S."/>
            <person name="Pu L.-L."/>
            <person name="Saada N."/>
            <person name="Tang L."/>
            <person name="Weissenberger G."/>
            <person name="Zhu Y."/>
            <person name="Hemphill L."/>
            <person name="Shang Y."/>
            <person name="Youmans B."/>
            <person name="Ayvaz T."/>
            <person name="Ross M."/>
            <person name="Santibanez J."/>
            <person name="Aqrawi P."/>
            <person name="Gross S."/>
            <person name="Joshi V."/>
            <person name="Fowler G."/>
            <person name="Nazareth L."/>
            <person name="Reid J."/>
            <person name="Worley K."/>
            <person name="Petrosino J."/>
            <person name="Highlander S."/>
            <person name="Gibbs R."/>
        </authorList>
    </citation>
    <scope>NUCLEOTIDE SEQUENCE [LARGE SCALE GENOMIC DNA]</scope>
    <source>
        <strain evidence="1 2">ATCC 23263</strain>
    </source>
</reference>
<protein>
    <recommendedName>
        <fullName evidence="3">YacP-like NYN domain protein</fullName>
    </recommendedName>
</protein>
<sequence>MNRYLIVDGYNVIYQHAELEKRAVFDLADEREDLIHRLANYSGFKGCETVLVFDAYAREDPKTREEKRLGITVVFTGRDITADAYIERRVVELLGDTPEKRRRSRRLVEVVTSDGAVQQMVLGSGAVRISSRELVRAMGEIGGAAPDRGSEAAQHHRLGDQIEGGVFTELDALRKSDVTH</sequence>
<dbReference type="InterPro" id="IPR010298">
    <property type="entry name" value="YacP-like"/>
</dbReference>
<dbReference type="eggNOG" id="COG3688">
    <property type="taxonomic scope" value="Bacteria"/>
</dbReference>
<evidence type="ECO:0000313" key="2">
    <source>
        <dbReference type="Proteomes" id="UP000004754"/>
    </source>
</evidence>
<dbReference type="HOGENOM" id="CLU_101326_1_0_9"/>
<proteinExistence type="predicted"/>
<dbReference type="PANTHER" id="PTHR34547:SF1">
    <property type="entry name" value="YACP-LIKE NYN DOMAIN PROTEIN"/>
    <property type="match status" value="1"/>
</dbReference>
<keyword evidence="2" id="KW-1185">Reference proteome</keyword>
<dbReference type="EMBL" id="AEQN01000016">
    <property type="protein sequence ID" value="EFV01930.1"/>
    <property type="molecule type" value="Genomic_DNA"/>
</dbReference>
<dbReference type="Pfam" id="PF05991">
    <property type="entry name" value="NYN_YacP"/>
    <property type="match status" value="1"/>
</dbReference>
<name>E6MH40_9FIRM</name>
<comment type="caution">
    <text evidence="1">The sequence shown here is derived from an EMBL/GenBank/DDBJ whole genome shotgun (WGS) entry which is preliminary data.</text>
</comment>
<organism evidence="1 2">
    <name type="scientific">Pseudoramibacter alactolyticus ATCC 23263</name>
    <dbReference type="NCBI Taxonomy" id="887929"/>
    <lineage>
        <taxon>Bacteria</taxon>
        <taxon>Bacillati</taxon>
        <taxon>Bacillota</taxon>
        <taxon>Clostridia</taxon>
        <taxon>Eubacteriales</taxon>
        <taxon>Eubacteriaceae</taxon>
        <taxon>Pseudoramibacter</taxon>
    </lineage>
</organism>
<accession>E6MH40</accession>
<dbReference type="PANTHER" id="PTHR34547">
    <property type="entry name" value="YACP-LIKE NYN DOMAIN PROTEIN"/>
    <property type="match status" value="1"/>
</dbReference>